<proteinExistence type="predicted"/>
<name>A0A6U8P8I8_EMIHU</name>
<accession>A0A6U8P8I8</accession>
<organism evidence="1">
    <name type="scientific">Emiliania huxleyi</name>
    <name type="common">Coccolithophore</name>
    <name type="synonym">Pontosphaera huxleyi</name>
    <dbReference type="NCBI Taxonomy" id="2903"/>
    <lineage>
        <taxon>Eukaryota</taxon>
        <taxon>Haptista</taxon>
        <taxon>Haptophyta</taxon>
        <taxon>Prymnesiophyceae</taxon>
        <taxon>Isochrysidales</taxon>
        <taxon>Noelaerhabdaceae</taxon>
        <taxon>Emiliania</taxon>
    </lineage>
</organism>
<sequence length="132" mass="14103">MPCGPWRLEVESRGAARPFLHHLCVLWRNSRFRTSLPAGETDFPRLGLRVRPRRGCALVFFPASEDGLPCPDSLHAALPVPSGEGEKWICTVWVRQREDDERASDGATAGAAGAVGSLGQALLAGLNTGGLG</sequence>
<reference evidence="1" key="1">
    <citation type="submission" date="2021-01" db="EMBL/GenBank/DDBJ databases">
        <authorList>
            <person name="Corre E."/>
            <person name="Pelletier E."/>
            <person name="Niang G."/>
            <person name="Scheremetjew M."/>
            <person name="Finn R."/>
            <person name="Kale V."/>
            <person name="Holt S."/>
            <person name="Cochrane G."/>
            <person name="Meng A."/>
            <person name="Brown T."/>
            <person name="Cohen L."/>
        </authorList>
    </citation>
    <scope>NUCLEOTIDE SEQUENCE</scope>
    <source>
        <strain evidence="1">379</strain>
    </source>
</reference>
<dbReference type="AlphaFoldDB" id="A0A6U8P8I8"/>
<dbReference type="EMBL" id="HBIR01012788">
    <property type="protein sequence ID" value="CAE0537000.1"/>
    <property type="molecule type" value="Transcribed_RNA"/>
</dbReference>
<gene>
    <name evidence="1" type="ORF">EHUX00137_LOCUS9367</name>
</gene>
<evidence type="ECO:0008006" key="2">
    <source>
        <dbReference type="Google" id="ProtNLM"/>
    </source>
</evidence>
<evidence type="ECO:0000313" key="1">
    <source>
        <dbReference type="EMBL" id="CAE0537000.1"/>
    </source>
</evidence>
<protein>
    <recommendedName>
        <fullName evidence="2">Prolyl 4-hydroxylase alpha subunit Fe(2+) 2OG dioxygenase domain-containing protein</fullName>
    </recommendedName>
</protein>
<dbReference type="Gene3D" id="2.60.120.620">
    <property type="entry name" value="q2cbj1_9rhob like domain"/>
    <property type="match status" value="1"/>
</dbReference>